<name>A0ABN6XUW3_9MICO</name>
<evidence type="ECO:0000313" key="7">
    <source>
        <dbReference type="Proteomes" id="UP001321486"/>
    </source>
</evidence>
<feature type="active site" description="Nucleophile" evidence="4">
    <location>
        <position position="265"/>
    </location>
</feature>
<dbReference type="EMBL" id="AP027732">
    <property type="protein sequence ID" value="BDZ48724.1"/>
    <property type="molecule type" value="Genomic_DNA"/>
</dbReference>
<evidence type="ECO:0000313" key="6">
    <source>
        <dbReference type="EMBL" id="BDZ48724.1"/>
    </source>
</evidence>
<dbReference type="Pfam" id="PF02156">
    <property type="entry name" value="Glyco_hydro_26"/>
    <property type="match status" value="1"/>
</dbReference>
<feature type="active site" description="Proton donor" evidence="4">
    <location>
        <position position="169"/>
    </location>
</feature>
<dbReference type="PANTHER" id="PTHR40079">
    <property type="entry name" value="MANNAN ENDO-1,4-BETA-MANNOSIDASE E-RELATED"/>
    <property type="match status" value="1"/>
</dbReference>
<dbReference type="Proteomes" id="UP001321486">
    <property type="component" value="Chromosome"/>
</dbReference>
<organism evidence="6 7">
    <name type="scientific">Frondihabitans sucicola</name>
    <dbReference type="NCBI Taxonomy" id="1268041"/>
    <lineage>
        <taxon>Bacteria</taxon>
        <taxon>Bacillati</taxon>
        <taxon>Actinomycetota</taxon>
        <taxon>Actinomycetes</taxon>
        <taxon>Micrococcales</taxon>
        <taxon>Microbacteriaceae</taxon>
        <taxon>Frondihabitans</taxon>
    </lineage>
</organism>
<dbReference type="InterPro" id="IPR022790">
    <property type="entry name" value="GH26_dom"/>
</dbReference>
<keyword evidence="7" id="KW-1185">Reference proteome</keyword>
<reference evidence="7" key="1">
    <citation type="journal article" date="2019" name="Int. J. Syst. Evol. Microbiol.">
        <title>The Global Catalogue of Microorganisms (GCM) 10K type strain sequencing project: providing services to taxonomists for standard genome sequencing and annotation.</title>
        <authorList>
            <consortium name="The Broad Institute Genomics Platform"/>
            <consortium name="The Broad Institute Genome Sequencing Center for Infectious Disease"/>
            <person name="Wu L."/>
            <person name="Ma J."/>
        </authorList>
    </citation>
    <scope>NUCLEOTIDE SEQUENCE [LARGE SCALE GENOMIC DNA]</scope>
    <source>
        <strain evidence="7">NBRC 108728</strain>
    </source>
</reference>
<sequence>MINVDIEPVNPRATAEARALLRTLQGVSGHLTLSGQHNTPRELSHYSEQAEELTGRAPAVWGQDFGFSEDGDMDGVMYRQAVIDEAKRQHDSGSIITLMWHAVRPTEDEPVTFLGSICDGMLPEADWRDLLTEGTETHSRWVRQVDVIAGFLGQLRDAGIPVLWRPYHEMNGSWFWWGGREGADGYAALYRQLYSRLVDHHDLDNLVWVWNTNAPRGDAAAYAGFYPGHDVVDVLAADVYANDYRQSHHDQLAQLAEGRPIALGEAGILPTPEILESQPEWAWFMTWTDFLTKENEADEVRRLFAAPRVASRGDYPSAPALG</sequence>
<feature type="domain" description="GH26" evidence="5">
    <location>
        <begin position="15"/>
        <end position="313"/>
    </location>
</feature>
<evidence type="ECO:0000256" key="1">
    <source>
        <dbReference type="ARBA" id="ARBA00007754"/>
    </source>
</evidence>
<protein>
    <recommendedName>
        <fullName evidence="5">GH26 domain-containing protein</fullName>
    </recommendedName>
</protein>
<dbReference type="Gene3D" id="3.20.20.80">
    <property type="entry name" value="Glycosidases"/>
    <property type="match status" value="1"/>
</dbReference>
<dbReference type="PROSITE" id="PS51764">
    <property type="entry name" value="GH26"/>
    <property type="match status" value="1"/>
</dbReference>
<dbReference type="SUPFAM" id="SSF51445">
    <property type="entry name" value="(Trans)glycosidases"/>
    <property type="match status" value="1"/>
</dbReference>
<evidence type="ECO:0000256" key="4">
    <source>
        <dbReference type="PROSITE-ProRule" id="PRU01100"/>
    </source>
</evidence>
<proteinExistence type="inferred from homology"/>
<accession>A0ABN6XUW3</accession>
<gene>
    <name evidence="6" type="ORF">GCM10025867_09650</name>
</gene>
<keyword evidence="3 4" id="KW-0326">Glycosidase</keyword>
<dbReference type="InterPro" id="IPR000805">
    <property type="entry name" value="Glyco_hydro_26"/>
</dbReference>
<dbReference type="PANTHER" id="PTHR40079:SF4">
    <property type="entry name" value="GH26 DOMAIN-CONTAINING PROTEIN-RELATED"/>
    <property type="match status" value="1"/>
</dbReference>
<keyword evidence="2 4" id="KW-0378">Hydrolase</keyword>
<evidence type="ECO:0000256" key="2">
    <source>
        <dbReference type="ARBA" id="ARBA00022801"/>
    </source>
</evidence>
<evidence type="ECO:0000256" key="3">
    <source>
        <dbReference type="ARBA" id="ARBA00023295"/>
    </source>
</evidence>
<dbReference type="InterPro" id="IPR017853">
    <property type="entry name" value="GH"/>
</dbReference>
<dbReference type="RefSeq" id="WP_286345661.1">
    <property type="nucleotide sequence ID" value="NZ_AP027732.1"/>
</dbReference>
<dbReference type="PRINTS" id="PR00739">
    <property type="entry name" value="GLHYDRLASE26"/>
</dbReference>
<comment type="similarity">
    <text evidence="1 4">Belongs to the glycosyl hydrolase 26 family.</text>
</comment>
<evidence type="ECO:0000259" key="5">
    <source>
        <dbReference type="PROSITE" id="PS51764"/>
    </source>
</evidence>